<dbReference type="AlphaFoldDB" id="A0A2G2YCE9"/>
<dbReference type="Gramene" id="PHT67416">
    <property type="protein sequence ID" value="PHT67416"/>
    <property type="gene ID" value="T459_26903"/>
</dbReference>
<keyword evidence="2" id="KW-1185">Reference proteome</keyword>
<dbReference type="PANTHER" id="PTHR47186">
    <property type="entry name" value="LEUCINE-RICH REPEAT-CONTAINING PROTEIN 57"/>
    <property type="match status" value="1"/>
</dbReference>
<reference evidence="1 2" key="2">
    <citation type="journal article" date="2017" name="Genome Biol.">
        <title>New reference genome sequences of hot pepper reveal the massive evolution of plant disease-resistance genes by retroduplication.</title>
        <authorList>
            <person name="Kim S."/>
            <person name="Park J."/>
            <person name="Yeom S.I."/>
            <person name="Kim Y.M."/>
            <person name="Seo E."/>
            <person name="Kim K.T."/>
            <person name="Kim M.S."/>
            <person name="Lee J.M."/>
            <person name="Cheong K."/>
            <person name="Shin H.S."/>
            <person name="Kim S.B."/>
            <person name="Han K."/>
            <person name="Lee J."/>
            <person name="Park M."/>
            <person name="Lee H.A."/>
            <person name="Lee H.Y."/>
            <person name="Lee Y."/>
            <person name="Oh S."/>
            <person name="Lee J.H."/>
            <person name="Choi E."/>
            <person name="Choi E."/>
            <person name="Lee S.E."/>
            <person name="Jeon J."/>
            <person name="Kim H."/>
            <person name="Choi G."/>
            <person name="Song H."/>
            <person name="Lee J."/>
            <person name="Lee S.C."/>
            <person name="Kwon J.K."/>
            <person name="Lee H.Y."/>
            <person name="Koo N."/>
            <person name="Hong Y."/>
            <person name="Kim R.W."/>
            <person name="Kang W.H."/>
            <person name="Huh J.H."/>
            <person name="Kang B.C."/>
            <person name="Yang T.J."/>
            <person name="Lee Y.H."/>
            <person name="Bennetzen J.L."/>
            <person name="Choi D."/>
        </authorList>
    </citation>
    <scope>NUCLEOTIDE SEQUENCE [LARGE SCALE GENOMIC DNA]</scope>
    <source>
        <strain evidence="2">cv. CM334</strain>
    </source>
</reference>
<organism evidence="1 2">
    <name type="scientific">Capsicum annuum</name>
    <name type="common">Capsicum pepper</name>
    <dbReference type="NCBI Taxonomy" id="4072"/>
    <lineage>
        <taxon>Eukaryota</taxon>
        <taxon>Viridiplantae</taxon>
        <taxon>Streptophyta</taxon>
        <taxon>Embryophyta</taxon>
        <taxon>Tracheophyta</taxon>
        <taxon>Spermatophyta</taxon>
        <taxon>Magnoliopsida</taxon>
        <taxon>eudicotyledons</taxon>
        <taxon>Gunneridae</taxon>
        <taxon>Pentapetalae</taxon>
        <taxon>asterids</taxon>
        <taxon>lamiids</taxon>
        <taxon>Solanales</taxon>
        <taxon>Solanaceae</taxon>
        <taxon>Solanoideae</taxon>
        <taxon>Capsiceae</taxon>
        <taxon>Capsicum</taxon>
    </lineage>
</organism>
<gene>
    <name evidence="1" type="ORF">T459_26903</name>
</gene>
<dbReference type="Gene3D" id="3.80.10.10">
    <property type="entry name" value="Ribonuclease Inhibitor"/>
    <property type="match status" value="1"/>
</dbReference>
<evidence type="ECO:0000313" key="2">
    <source>
        <dbReference type="Proteomes" id="UP000222542"/>
    </source>
</evidence>
<name>A0A2G2YCE9_CAPAN</name>
<reference evidence="1 2" key="1">
    <citation type="journal article" date="2014" name="Nat. Genet.">
        <title>Genome sequence of the hot pepper provides insights into the evolution of pungency in Capsicum species.</title>
        <authorList>
            <person name="Kim S."/>
            <person name="Park M."/>
            <person name="Yeom S.I."/>
            <person name="Kim Y.M."/>
            <person name="Lee J.M."/>
            <person name="Lee H.A."/>
            <person name="Seo E."/>
            <person name="Choi J."/>
            <person name="Cheong K."/>
            <person name="Kim K.T."/>
            <person name="Jung K."/>
            <person name="Lee G.W."/>
            <person name="Oh S.K."/>
            <person name="Bae C."/>
            <person name="Kim S.B."/>
            <person name="Lee H.Y."/>
            <person name="Kim S.Y."/>
            <person name="Kim M.S."/>
            <person name="Kang B.C."/>
            <person name="Jo Y.D."/>
            <person name="Yang H.B."/>
            <person name="Jeong H.J."/>
            <person name="Kang W.H."/>
            <person name="Kwon J.K."/>
            <person name="Shin C."/>
            <person name="Lim J.Y."/>
            <person name="Park J.H."/>
            <person name="Huh J.H."/>
            <person name="Kim J.S."/>
            <person name="Kim B.D."/>
            <person name="Cohen O."/>
            <person name="Paran I."/>
            <person name="Suh M.C."/>
            <person name="Lee S.B."/>
            <person name="Kim Y.K."/>
            <person name="Shin Y."/>
            <person name="Noh S.J."/>
            <person name="Park J."/>
            <person name="Seo Y.S."/>
            <person name="Kwon S.Y."/>
            <person name="Kim H.A."/>
            <person name="Park J.M."/>
            <person name="Kim H.J."/>
            <person name="Choi S.B."/>
            <person name="Bosland P.W."/>
            <person name="Reeves G."/>
            <person name="Jo S.H."/>
            <person name="Lee B.W."/>
            <person name="Cho H.T."/>
            <person name="Choi H.S."/>
            <person name="Lee M.S."/>
            <person name="Yu Y."/>
            <person name="Do Choi Y."/>
            <person name="Park B.S."/>
            <person name="van Deynze A."/>
            <person name="Ashrafi H."/>
            <person name="Hill T."/>
            <person name="Kim W.T."/>
            <person name="Pai H.S."/>
            <person name="Ahn H.K."/>
            <person name="Yeam I."/>
            <person name="Giovannoni J.J."/>
            <person name="Rose J.K."/>
            <person name="Sorensen I."/>
            <person name="Lee S.J."/>
            <person name="Kim R.W."/>
            <person name="Choi I.Y."/>
            <person name="Choi B.S."/>
            <person name="Lim J.S."/>
            <person name="Lee Y.H."/>
            <person name="Choi D."/>
        </authorList>
    </citation>
    <scope>NUCLEOTIDE SEQUENCE [LARGE SCALE GENOMIC DNA]</scope>
    <source>
        <strain evidence="2">cv. CM334</strain>
    </source>
</reference>
<accession>A0A2G2YCE9</accession>
<comment type="caution">
    <text evidence="1">The sequence shown here is derived from an EMBL/GenBank/DDBJ whole genome shotgun (WGS) entry which is preliminary data.</text>
</comment>
<dbReference type="EMBL" id="AYRZ02000011">
    <property type="protein sequence ID" value="PHT67416.1"/>
    <property type="molecule type" value="Genomic_DNA"/>
</dbReference>
<dbReference type="SUPFAM" id="SSF52047">
    <property type="entry name" value="RNI-like"/>
    <property type="match status" value="1"/>
</dbReference>
<evidence type="ECO:0000313" key="1">
    <source>
        <dbReference type="EMBL" id="PHT67416.1"/>
    </source>
</evidence>
<proteinExistence type="predicted"/>
<protein>
    <submittedName>
        <fullName evidence="1">Uncharacterized protein</fullName>
    </submittedName>
</protein>
<dbReference type="InterPro" id="IPR032675">
    <property type="entry name" value="LRR_dom_sf"/>
</dbReference>
<dbReference type="Proteomes" id="UP000222542">
    <property type="component" value="Unassembled WGS sequence"/>
</dbReference>
<sequence length="378" mass="42827">MSQSNHSLKPHFADTGKSTLAKTTYNLNFDKFDGSSFLADANRTLERHDGLLACFWKEETLENYENLPGKVILHCKGNPLALKVLGSSLCDRSTEVIPYLKTLILKDCIKLARIYESIGFLDGLVYLNLRDCKNLRNLPESFCMLKSLEKLIISRCSKLVPTVIELGKLESLTTLQADGINFGQLAAVGNENSWRCLSLKSQQELLPSLITLKTVRCSSLETVTNLPNLMTTVFLDVMKSESLSEISGIFKLNSIDSFEVELLNILILFLNLDENRLDTMVEIFNRFTSTKRIYSVQQGLYEFGIFSNYFPENEVPRWFSNKSEQRLLTCNVDSLPNIAGSGAGVEKEDEDDSIFNFDDDEDKEATLIEIEKLFERSW</sequence>
<dbReference type="PANTHER" id="PTHR47186:SF63">
    <property type="entry name" value="C-JID DOMAIN-CONTAINING PROTEIN"/>
    <property type="match status" value="1"/>
</dbReference>